<dbReference type="PANTHER" id="PTHR38926">
    <property type="entry name" value="F-BOX DOMAIN CONTAINING PROTEIN, EXPRESSED"/>
    <property type="match status" value="1"/>
</dbReference>
<gene>
    <name evidence="1" type="ORF">MIND_00997600</name>
</gene>
<dbReference type="PANTHER" id="PTHR38926:SF5">
    <property type="entry name" value="F-BOX AND LEUCINE-RICH REPEAT PROTEIN 6"/>
    <property type="match status" value="1"/>
</dbReference>
<accession>A0A8H6SB42</accession>
<dbReference type="RefSeq" id="XP_037215973.1">
    <property type="nucleotide sequence ID" value="XM_037366579.1"/>
</dbReference>
<dbReference type="Proteomes" id="UP000636479">
    <property type="component" value="Unassembled WGS sequence"/>
</dbReference>
<dbReference type="SUPFAM" id="SSF81383">
    <property type="entry name" value="F-box domain"/>
    <property type="match status" value="1"/>
</dbReference>
<dbReference type="InterPro" id="IPR032675">
    <property type="entry name" value="LRR_dom_sf"/>
</dbReference>
<proteinExistence type="predicted"/>
<dbReference type="GeneID" id="59349095"/>
<dbReference type="EMBL" id="JACAZF010000009">
    <property type="protein sequence ID" value="KAF7294610.1"/>
    <property type="molecule type" value="Genomic_DNA"/>
</dbReference>
<protein>
    <submittedName>
        <fullName evidence="1">F-box domain-containing protein</fullName>
    </submittedName>
</protein>
<organism evidence="1 2">
    <name type="scientific">Mycena indigotica</name>
    <dbReference type="NCBI Taxonomy" id="2126181"/>
    <lineage>
        <taxon>Eukaryota</taxon>
        <taxon>Fungi</taxon>
        <taxon>Dikarya</taxon>
        <taxon>Basidiomycota</taxon>
        <taxon>Agaricomycotina</taxon>
        <taxon>Agaricomycetes</taxon>
        <taxon>Agaricomycetidae</taxon>
        <taxon>Agaricales</taxon>
        <taxon>Marasmiineae</taxon>
        <taxon>Mycenaceae</taxon>
        <taxon>Mycena</taxon>
    </lineage>
</organism>
<evidence type="ECO:0000313" key="2">
    <source>
        <dbReference type="Proteomes" id="UP000636479"/>
    </source>
</evidence>
<dbReference type="InterPro" id="IPR036047">
    <property type="entry name" value="F-box-like_dom_sf"/>
</dbReference>
<keyword evidence="2" id="KW-1185">Reference proteome</keyword>
<name>A0A8H6SB42_9AGAR</name>
<dbReference type="Gene3D" id="1.20.1280.50">
    <property type="match status" value="1"/>
</dbReference>
<reference evidence="1" key="1">
    <citation type="submission" date="2020-05" db="EMBL/GenBank/DDBJ databases">
        <title>Mycena genomes resolve the evolution of fungal bioluminescence.</title>
        <authorList>
            <person name="Tsai I.J."/>
        </authorList>
    </citation>
    <scope>NUCLEOTIDE SEQUENCE</scope>
    <source>
        <strain evidence="1">171206Taipei</strain>
    </source>
</reference>
<evidence type="ECO:0000313" key="1">
    <source>
        <dbReference type="EMBL" id="KAF7294610.1"/>
    </source>
</evidence>
<dbReference type="AlphaFoldDB" id="A0A8H6SB42"/>
<dbReference type="OrthoDB" id="3022400at2759"/>
<comment type="caution">
    <text evidence="1">The sequence shown here is derived from an EMBL/GenBank/DDBJ whole genome shotgun (WGS) entry which is preliminary data.</text>
</comment>
<dbReference type="Gene3D" id="3.80.10.10">
    <property type="entry name" value="Ribonuclease Inhibitor"/>
    <property type="match status" value="1"/>
</dbReference>
<sequence>MEITSYESPSTLCSQCNHQFQHTIYDPNPVNTALRSNYSPELLESKLIVETMSTIDNHLARYTSEAARVRAMLEALLTRREELIRFKACCSSVLAPIRKLPPEILQAIFLACLDHKPNVIPITGQICQHWRKITISTPELWSNISVGRTRFMAHEKYQDLAALFLERSSNLPLSISLRQPVSDALISTLVEHTQRWRKLNLISTKYTFYLSIALSTLVFPLLETLEIGEEITPVAGIPVKPIPLPVGHVPRLRRVILKDKMAHWELPWSQITDIQYDTAVAPDGLLLLQKCPNLKYCAMEQLRFAGSFDSTESSAIPLRHLESLRLGINYSSNTVVRNPQTVTRSFFQRLVVPQLKSLQLIGQWSPEDFTDFLSRNELNQQLTHLSLGTGYMKDDNIIQILEALPLVQNLVLDADIGTTRQLQNRVITDKLLRRFILYPDSDCVLPALEHLTLRTSLNFDEGILLDIITSRWQGWATELYGIAVTRIASITFDFCGRRETLEQDTIQDLRDFRKDGLLITLRQGNEQIKL</sequence>